<dbReference type="Proteomes" id="UP000291084">
    <property type="component" value="Chromosome 11"/>
</dbReference>
<gene>
    <name evidence="2" type="primary">Vigan.11G188000</name>
    <name evidence="2" type="ORF">VIGAN_11188000</name>
</gene>
<reference evidence="2 3" key="1">
    <citation type="journal article" date="2015" name="Sci. Rep.">
        <title>The power of single molecule real-time sequencing technology in the de novo assembly of a eukaryotic genome.</title>
        <authorList>
            <person name="Sakai H."/>
            <person name="Naito K."/>
            <person name="Ogiso-Tanaka E."/>
            <person name="Takahashi Y."/>
            <person name="Iseki K."/>
            <person name="Muto C."/>
            <person name="Satou K."/>
            <person name="Teruya K."/>
            <person name="Shiroma A."/>
            <person name="Shimoji M."/>
            <person name="Hirano T."/>
            <person name="Itoh T."/>
            <person name="Kaga A."/>
            <person name="Tomooka N."/>
        </authorList>
    </citation>
    <scope>NUCLEOTIDE SEQUENCE [LARGE SCALE GENOMIC DNA]</scope>
    <source>
        <strain evidence="3">cv. Shumari</strain>
    </source>
</reference>
<dbReference type="EMBL" id="AP015044">
    <property type="protein sequence ID" value="BAU02367.1"/>
    <property type="molecule type" value="Genomic_DNA"/>
</dbReference>
<keyword evidence="3" id="KW-1185">Reference proteome</keyword>
<sequence length="127" mass="14841">MAQPLSTSMAATHQQPHFTSNDHLLLFPPEAMHWQATTKWRWLPTVGFWRTKRKAKGSRFWFRFWSLRGGEILVADEKRTGKGEKGREREQLFLEEEGNETLTIDLKKDEEDDSDFDDEVASNDEVS</sequence>
<accession>A0A0S3TAX8</accession>
<evidence type="ECO:0000313" key="2">
    <source>
        <dbReference type="EMBL" id="BAU02367.1"/>
    </source>
</evidence>
<evidence type="ECO:0000313" key="3">
    <source>
        <dbReference type="Proteomes" id="UP000291084"/>
    </source>
</evidence>
<name>A0A0S3TAX8_PHAAN</name>
<feature type="compositionally biased region" description="Acidic residues" evidence="1">
    <location>
        <begin position="110"/>
        <end position="127"/>
    </location>
</feature>
<dbReference type="AlphaFoldDB" id="A0A0S3TAX8"/>
<evidence type="ECO:0000256" key="1">
    <source>
        <dbReference type="SAM" id="MobiDB-lite"/>
    </source>
</evidence>
<organism evidence="2 3">
    <name type="scientific">Vigna angularis var. angularis</name>
    <dbReference type="NCBI Taxonomy" id="157739"/>
    <lineage>
        <taxon>Eukaryota</taxon>
        <taxon>Viridiplantae</taxon>
        <taxon>Streptophyta</taxon>
        <taxon>Embryophyta</taxon>
        <taxon>Tracheophyta</taxon>
        <taxon>Spermatophyta</taxon>
        <taxon>Magnoliopsida</taxon>
        <taxon>eudicotyledons</taxon>
        <taxon>Gunneridae</taxon>
        <taxon>Pentapetalae</taxon>
        <taxon>rosids</taxon>
        <taxon>fabids</taxon>
        <taxon>Fabales</taxon>
        <taxon>Fabaceae</taxon>
        <taxon>Papilionoideae</taxon>
        <taxon>50 kb inversion clade</taxon>
        <taxon>NPAAA clade</taxon>
        <taxon>indigoferoid/millettioid clade</taxon>
        <taxon>Phaseoleae</taxon>
        <taxon>Vigna</taxon>
    </lineage>
</organism>
<protein>
    <submittedName>
        <fullName evidence="2">Uncharacterized protein</fullName>
    </submittedName>
</protein>
<feature type="region of interest" description="Disordered" evidence="1">
    <location>
        <begin position="103"/>
        <end position="127"/>
    </location>
</feature>
<proteinExistence type="predicted"/>